<keyword evidence="1" id="KW-0175">Coiled coil</keyword>
<evidence type="ECO:0000256" key="2">
    <source>
        <dbReference type="SAM" id="MobiDB-lite"/>
    </source>
</evidence>
<feature type="transmembrane region" description="Helical" evidence="3">
    <location>
        <begin position="9"/>
        <end position="29"/>
    </location>
</feature>
<feature type="region of interest" description="Disordered" evidence="2">
    <location>
        <begin position="322"/>
        <end position="346"/>
    </location>
</feature>
<proteinExistence type="predicted"/>
<keyword evidence="5" id="KW-1185">Reference proteome</keyword>
<evidence type="ECO:0000256" key="3">
    <source>
        <dbReference type="SAM" id="Phobius"/>
    </source>
</evidence>
<reference evidence="4" key="1">
    <citation type="journal article" date="2020" name="Stud. Mycol.">
        <title>101 Dothideomycetes genomes: a test case for predicting lifestyles and emergence of pathogens.</title>
        <authorList>
            <person name="Haridas S."/>
            <person name="Albert R."/>
            <person name="Binder M."/>
            <person name="Bloem J."/>
            <person name="Labutti K."/>
            <person name="Salamov A."/>
            <person name="Andreopoulos B."/>
            <person name="Baker S."/>
            <person name="Barry K."/>
            <person name="Bills G."/>
            <person name="Bluhm B."/>
            <person name="Cannon C."/>
            <person name="Castanera R."/>
            <person name="Culley D."/>
            <person name="Daum C."/>
            <person name="Ezra D."/>
            <person name="Gonzalez J."/>
            <person name="Henrissat B."/>
            <person name="Kuo A."/>
            <person name="Liang C."/>
            <person name="Lipzen A."/>
            <person name="Lutzoni F."/>
            <person name="Magnuson J."/>
            <person name="Mondo S."/>
            <person name="Nolan M."/>
            <person name="Ohm R."/>
            <person name="Pangilinan J."/>
            <person name="Park H.-J."/>
            <person name="Ramirez L."/>
            <person name="Alfaro M."/>
            <person name="Sun H."/>
            <person name="Tritt A."/>
            <person name="Yoshinaga Y."/>
            <person name="Zwiers L.-H."/>
            <person name="Turgeon B."/>
            <person name="Goodwin S."/>
            <person name="Spatafora J."/>
            <person name="Crous P."/>
            <person name="Grigoriev I."/>
        </authorList>
    </citation>
    <scope>NUCLEOTIDE SEQUENCE</scope>
    <source>
        <strain evidence="4">CBS 122368</strain>
    </source>
</reference>
<evidence type="ECO:0000256" key="1">
    <source>
        <dbReference type="SAM" id="Coils"/>
    </source>
</evidence>
<sequence>MERFDTRYFYYGCLFFTALCYLLGVGATLTRSGVWILNITISLILLVIMPPFLYNAFRFCRFVYHETDYQRYLSTTGKRNSRAQDEIGLCDVVKIGDTVEPFLDTANKRIRELELKNEELQALVDLKRDLKASPQIADQYDTRHAAHNEPIEGNSDACQSAPKVKGINKPAQTPATVSTNEELQALASLGLAKKRIAVLEAEASQTQAQLDAANRRIVQLELGNQQLRHDLADSTTHIDASKSAAERFQTRCGEQESQSDVSAVIVAQHPQDAPDNSTPTAISSTTATSTPATEIHDDAKRYQDNGEGAVVSAPSADIVAVPEPARRNTRRRRRSVTASAASDGSAMPFDKELDAVRKEMLVRQRVLKYTDPEVLELAFKKARKRGLFDNNENENEDVEVEVKVDSAEMPLEKGKVRYDSLTGVEEYPEEINVEMKHKRSRTGVAEVFGSENERQP</sequence>
<dbReference type="Proteomes" id="UP000800094">
    <property type="component" value="Unassembled WGS sequence"/>
</dbReference>
<gene>
    <name evidence="4" type="ORF">BU26DRAFT_104926</name>
</gene>
<dbReference type="GeneID" id="54572649"/>
<keyword evidence="3" id="KW-1133">Transmembrane helix</keyword>
<keyword evidence="3" id="KW-0472">Membrane</keyword>
<evidence type="ECO:0000313" key="5">
    <source>
        <dbReference type="Proteomes" id="UP000800094"/>
    </source>
</evidence>
<feature type="region of interest" description="Disordered" evidence="2">
    <location>
        <begin position="148"/>
        <end position="176"/>
    </location>
</feature>
<keyword evidence="3" id="KW-0812">Transmembrane</keyword>
<feature type="coiled-coil region" evidence="1">
    <location>
        <begin position="103"/>
        <end position="133"/>
    </location>
</feature>
<feature type="compositionally biased region" description="Low complexity" evidence="2">
    <location>
        <begin position="277"/>
        <end position="293"/>
    </location>
</feature>
<feature type="region of interest" description="Disordered" evidence="2">
    <location>
        <begin position="270"/>
        <end position="296"/>
    </location>
</feature>
<organism evidence="4 5">
    <name type="scientific">Trematosphaeria pertusa</name>
    <dbReference type="NCBI Taxonomy" id="390896"/>
    <lineage>
        <taxon>Eukaryota</taxon>
        <taxon>Fungi</taxon>
        <taxon>Dikarya</taxon>
        <taxon>Ascomycota</taxon>
        <taxon>Pezizomycotina</taxon>
        <taxon>Dothideomycetes</taxon>
        <taxon>Pleosporomycetidae</taxon>
        <taxon>Pleosporales</taxon>
        <taxon>Massarineae</taxon>
        <taxon>Trematosphaeriaceae</taxon>
        <taxon>Trematosphaeria</taxon>
    </lineage>
</organism>
<dbReference type="RefSeq" id="XP_033678579.1">
    <property type="nucleotide sequence ID" value="XM_033819319.1"/>
</dbReference>
<name>A0A6A6HZE7_9PLEO</name>
<evidence type="ECO:0000313" key="4">
    <source>
        <dbReference type="EMBL" id="KAF2243575.1"/>
    </source>
</evidence>
<feature type="coiled-coil region" evidence="1">
    <location>
        <begin position="189"/>
        <end position="230"/>
    </location>
</feature>
<accession>A0A6A6HZE7</accession>
<feature type="region of interest" description="Disordered" evidence="2">
    <location>
        <begin position="436"/>
        <end position="456"/>
    </location>
</feature>
<feature type="transmembrane region" description="Helical" evidence="3">
    <location>
        <begin position="35"/>
        <end position="54"/>
    </location>
</feature>
<dbReference type="AlphaFoldDB" id="A0A6A6HZE7"/>
<protein>
    <submittedName>
        <fullName evidence="4">Uncharacterized protein</fullName>
    </submittedName>
</protein>
<dbReference type="EMBL" id="ML987204">
    <property type="protein sequence ID" value="KAF2243575.1"/>
    <property type="molecule type" value="Genomic_DNA"/>
</dbReference>